<evidence type="ECO:0000256" key="1">
    <source>
        <dbReference type="SAM" id="MobiDB-lite"/>
    </source>
</evidence>
<gene>
    <name evidence="3" type="ORF">OIU74_027773</name>
</gene>
<dbReference type="Gene3D" id="2.120.10.80">
    <property type="entry name" value="Kelch-type beta propeller"/>
    <property type="match status" value="1"/>
</dbReference>
<feature type="region of interest" description="Disordered" evidence="1">
    <location>
        <begin position="20"/>
        <end position="64"/>
    </location>
</feature>
<dbReference type="EMBL" id="JAPFFM010000008">
    <property type="protein sequence ID" value="KAJ6752994.1"/>
    <property type="molecule type" value="Genomic_DNA"/>
</dbReference>
<comment type="caution">
    <text evidence="3">The sequence shown here is derived from an EMBL/GenBank/DDBJ whole genome shotgun (WGS) entry which is preliminary data.</text>
</comment>
<dbReference type="Proteomes" id="UP001151752">
    <property type="component" value="Unassembled WGS sequence"/>
</dbReference>
<dbReference type="PANTHER" id="PTHR31672">
    <property type="entry name" value="BNACNNG10540D PROTEIN"/>
    <property type="match status" value="1"/>
</dbReference>
<name>A0A9Q0VQK7_9ROSI</name>
<dbReference type="PANTHER" id="PTHR31672:SF2">
    <property type="entry name" value="F-BOX DOMAIN-CONTAINING PROTEIN"/>
    <property type="match status" value="1"/>
</dbReference>
<dbReference type="InterPro" id="IPR050796">
    <property type="entry name" value="SCF_F-box_component"/>
</dbReference>
<organism evidence="3 4">
    <name type="scientific">Salix koriyanagi</name>
    <dbReference type="NCBI Taxonomy" id="2511006"/>
    <lineage>
        <taxon>Eukaryota</taxon>
        <taxon>Viridiplantae</taxon>
        <taxon>Streptophyta</taxon>
        <taxon>Embryophyta</taxon>
        <taxon>Tracheophyta</taxon>
        <taxon>Spermatophyta</taxon>
        <taxon>Magnoliopsida</taxon>
        <taxon>eudicotyledons</taxon>
        <taxon>Gunneridae</taxon>
        <taxon>Pentapetalae</taxon>
        <taxon>rosids</taxon>
        <taxon>fabids</taxon>
        <taxon>Malpighiales</taxon>
        <taxon>Salicaceae</taxon>
        <taxon>Saliceae</taxon>
        <taxon>Salix</taxon>
    </lineage>
</organism>
<dbReference type="AlphaFoldDB" id="A0A9Q0VQK7"/>
<feature type="domain" description="KIB1-4 beta-propeller" evidence="2">
    <location>
        <begin position="151"/>
        <end position="334"/>
    </location>
</feature>
<dbReference type="SUPFAM" id="SSF117281">
    <property type="entry name" value="Kelch motif"/>
    <property type="match status" value="1"/>
</dbReference>
<evidence type="ECO:0000313" key="4">
    <source>
        <dbReference type="Proteomes" id="UP001151752"/>
    </source>
</evidence>
<protein>
    <recommendedName>
        <fullName evidence="2">KIB1-4 beta-propeller domain-containing protein</fullName>
    </recommendedName>
</protein>
<reference evidence="3" key="2">
    <citation type="journal article" date="2023" name="Int. J. Mol. Sci.">
        <title>De Novo Assembly and Annotation of 11 Diverse Shrub Willow (Salix) Genomes Reveals Novel Gene Organization in Sex-Linked Regions.</title>
        <authorList>
            <person name="Hyden B."/>
            <person name="Feng K."/>
            <person name="Yates T.B."/>
            <person name="Jawdy S."/>
            <person name="Cereghino C."/>
            <person name="Smart L.B."/>
            <person name="Muchero W."/>
        </authorList>
    </citation>
    <scope>NUCLEOTIDE SEQUENCE</scope>
    <source>
        <tissue evidence="3">Shoot tip</tissue>
    </source>
</reference>
<dbReference type="Pfam" id="PF03478">
    <property type="entry name" value="Beta-prop_KIB1-4"/>
    <property type="match status" value="1"/>
</dbReference>
<feature type="compositionally biased region" description="Polar residues" evidence="1">
    <location>
        <begin position="36"/>
        <end position="48"/>
    </location>
</feature>
<proteinExistence type="predicted"/>
<keyword evidence="4" id="KW-1185">Reference proteome</keyword>
<accession>A0A9Q0VQK7</accession>
<reference evidence="3" key="1">
    <citation type="submission" date="2022-11" db="EMBL/GenBank/DDBJ databases">
        <authorList>
            <person name="Hyden B.L."/>
            <person name="Feng K."/>
            <person name="Yates T."/>
            <person name="Jawdy S."/>
            <person name="Smart L.B."/>
            <person name="Muchero W."/>
        </authorList>
    </citation>
    <scope>NUCLEOTIDE SEQUENCE</scope>
    <source>
        <tissue evidence="3">Shoot tip</tissue>
    </source>
</reference>
<dbReference type="InterPro" id="IPR005174">
    <property type="entry name" value="KIB1-4_b-propeller"/>
</dbReference>
<dbReference type="InterPro" id="IPR015915">
    <property type="entry name" value="Kelch-typ_b-propeller"/>
</dbReference>
<evidence type="ECO:0000259" key="2">
    <source>
        <dbReference type="Pfam" id="PF03478"/>
    </source>
</evidence>
<sequence length="410" mass="46392">MDDSPGESSESGSIVSNCHSLKIGGLHNDDGCPRQESPTRIGESSSASPIGCVGSRNTSPSRQKVIKTKPRGLDEETVSTFGKVVHPDVQMEDDIWAMLPEDLLNEILLRVPPFMIFRLRSVYPAMFSFQLALKAWYRIPLTFLPQWAFWLVGSSGGLVCFSGLDGITFKTLVCNPLTQTWRTLPGMHYNQQRQMIMVVDRIDCSFKVIATGDIYGDRSLPTEVYDSKLDRWSLHQIMPAVNLCSSKMAYCDSRLYLETLSPLGLMMYRLDPGYWEHIPARFPRSLLDGYLVAGTQKRLFLVGRIGLHSNLQSMRIWELDHAKITWVEISRMPPKYFRALLRLSAERFECFGQDNLICFTSWNQGKGLLYDVDKKVWSWIAGCALQSYNSQCCTQAVCEGLDLVKKVLNG</sequence>
<evidence type="ECO:0000313" key="3">
    <source>
        <dbReference type="EMBL" id="KAJ6752994.1"/>
    </source>
</evidence>
<dbReference type="FunFam" id="2.120.10.80:FF:000046">
    <property type="entry name" value="F-box/kelch-repeat protein At5g15710"/>
    <property type="match status" value="1"/>
</dbReference>